<feature type="region of interest" description="Disordered" evidence="1">
    <location>
        <begin position="13"/>
        <end position="49"/>
    </location>
</feature>
<organism evidence="2 3">
    <name type="scientific">Riccia fluitans</name>
    <dbReference type="NCBI Taxonomy" id="41844"/>
    <lineage>
        <taxon>Eukaryota</taxon>
        <taxon>Viridiplantae</taxon>
        <taxon>Streptophyta</taxon>
        <taxon>Embryophyta</taxon>
        <taxon>Marchantiophyta</taxon>
        <taxon>Marchantiopsida</taxon>
        <taxon>Marchantiidae</taxon>
        <taxon>Marchantiales</taxon>
        <taxon>Ricciaceae</taxon>
        <taxon>Riccia</taxon>
    </lineage>
</organism>
<gene>
    <name evidence="2" type="ORF">R1flu_010447</name>
</gene>
<sequence>MYDLFGTSSKIIGIPNASDNGQTSQQNVIGSSTPTPPTRQVDLNVTLPHSTPRSKYRYSIFSFCSPGRTVDTGDLTENSVSPQQASAVRGQRMKPKKSLARQREMAAALRGFTEVYKEAKKAKQDTDNKH</sequence>
<dbReference type="AlphaFoldDB" id="A0ABD1Z5T2"/>
<accession>A0ABD1Z5T2</accession>
<feature type="region of interest" description="Disordered" evidence="1">
    <location>
        <begin position="71"/>
        <end position="98"/>
    </location>
</feature>
<name>A0ABD1Z5T2_9MARC</name>
<evidence type="ECO:0000313" key="2">
    <source>
        <dbReference type="EMBL" id="KAL2642860.1"/>
    </source>
</evidence>
<dbReference type="Proteomes" id="UP001605036">
    <property type="component" value="Unassembled WGS sequence"/>
</dbReference>
<protein>
    <submittedName>
        <fullName evidence="2">Uncharacterized protein</fullName>
    </submittedName>
</protein>
<dbReference type="EMBL" id="JBHFFA010000002">
    <property type="protein sequence ID" value="KAL2642860.1"/>
    <property type="molecule type" value="Genomic_DNA"/>
</dbReference>
<feature type="compositionally biased region" description="Polar residues" evidence="1">
    <location>
        <begin position="75"/>
        <end position="86"/>
    </location>
</feature>
<proteinExistence type="predicted"/>
<keyword evidence="3" id="KW-1185">Reference proteome</keyword>
<evidence type="ECO:0000256" key="1">
    <source>
        <dbReference type="SAM" id="MobiDB-lite"/>
    </source>
</evidence>
<comment type="caution">
    <text evidence="2">The sequence shown here is derived from an EMBL/GenBank/DDBJ whole genome shotgun (WGS) entry which is preliminary data.</text>
</comment>
<reference evidence="2 3" key="1">
    <citation type="submission" date="2024-09" db="EMBL/GenBank/DDBJ databases">
        <title>Chromosome-scale assembly of Riccia fluitans.</title>
        <authorList>
            <person name="Paukszto L."/>
            <person name="Sawicki J."/>
            <person name="Karawczyk K."/>
            <person name="Piernik-Szablinska J."/>
            <person name="Szczecinska M."/>
            <person name="Mazdziarz M."/>
        </authorList>
    </citation>
    <scope>NUCLEOTIDE SEQUENCE [LARGE SCALE GENOMIC DNA]</scope>
    <source>
        <strain evidence="2">Rf_01</strain>
        <tissue evidence="2">Aerial parts of the thallus</tissue>
    </source>
</reference>
<feature type="compositionally biased region" description="Polar residues" evidence="1">
    <location>
        <begin position="17"/>
        <end position="33"/>
    </location>
</feature>
<evidence type="ECO:0000313" key="3">
    <source>
        <dbReference type="Proteomes" id="UP001605036"/>
    </source>
</evidence>